<comment type="caution">
    <text evidence="1">The sequence shown here is derived from an EMBL/GenBank/DDBJ whole genome shotgun (WGS) entry which is preliminary data.</text>
</comment>
<reference evidence="1 2" key="1">
    <citation type="submission" date="2022-12" db="EMBL/GenBank/DDBJ databases">
        <title>Chromosome-level genome assembly of true bugs.</title>
        <authorList>
            <person name="Ma L."/>
            <person name="Li H."/>
        </authorList>
    </citation>
    <scope>NUCLEOTIDE SEQUENCE [LARGE SCALE GENOMIC DNA]</scope>
    <source>
        <strain evidence="1">Lab_2022b</strain>
    </source>
</reference>
<evidence type="ECO:0000313" key="2">
    <source>
        <dbReference type="Proteomes" id="UP001461498"/>
    </source>
</evidence>
<dbReference type="Proteomes" id="UP001461498">
    <property type="component" value="Unassembled WGS sequence"/>
</dbReference>
<protein>
    <submittedName>
        <fullName evidence="1">Uncharacterized protein</fullName>
    </submittedName>
</protein>
<name>A0AAW1CV18_9HEMI</name>
<sequence length="90" mass="10367">MNSDLRTSVLGNFSFKGDSLPDFSEFDSDSVIDEYHRESSLRPPDDRMAPTTTIETITVTRPLKVSFHYVNIINISYIIIKKLYNCFNDI</sequence>
<dbReference type="AlphaFoldDB" id="A0AAW1CV18"/>
<evidence type="ECO:0000313" key="1">
    <source>
        <dbReference type="EMBL" id="KAK9501830.1"/>
    </source>
</evidence>
<gene>
    <name evidence="1" type="ORF">O3M35_012485</name>
</gene>
<keyword evidence="2" id="KW-1185">Reference proteome</keyword>
<proteinExistence type="predicted"/>
<dbReference type="EMBL" id="JAPXFL010000009">
    <property type="protein sequence ID" value="KAK9501830.1"/>
    <property type="molecule type" value="Genomic_DNA"/>
</dbReference>
<accession>A0AAW1CV18</accession>
<organism evidence="1 2">
    <name type="scientific">Rhynocoris fuscipes</name>
    <dbReference type="NCBI Taxonomy" id="488301"/>
    <lineage>
        <taxon>Eukaryota</taxon>
        <taxon>Metazoa</taxon>
        <taxon>Ecdysozoa</taxon>
        <taxon>Arthropoda</taxon>
        <taxon>Hexapoda</taxon>
        <taxon>Insecta</taxon>
        <taxon>Pterygota</taxon>
        <taxon>Neoptera</taxon>
        <taxon>Paraneoptera</taxon>
        <taxon>Hemiptera</taxon>
        <taxon>Heteroptera</taxon>
        <taxon>Panheteroptera</taxon>
        <taxon>Cimicomorpha</taxon>
        <taxon>Reduviidae</taxon>
        <taxon>Harpactorinae</taxon>
        <taxon>Harpactorini</taxon>
        <taxon>Rhynocoris</taxon>
    </lineage>
</organism>